<reference evidence="1 2" key="1">
    <citation type="submission" date="2020-11" db="EMBL/GenBank/DDBJ databases">
        <title>Carbohydrate-dependent, anaerobic sulfur respiration: A novel catabolism in halophilic archaea.</title>
        <authorList>
            <person name="Sorokin D.Y."/>
            <person name="Messina E."/>
            <person name="Smedile F."/>
            <person name="La Cono V."/>
            <person name="Hallsworth J.E."/>
            <person name="Yakimov M.M."/>
        </authorList>
    </citation>
    <scope>NUCLEOTIDE SEQUENCE [LARGE SCALE GENOMIC DNA]</scope>
    <source>
        <strain evidence="1 2">HSR-Est</strain>
    </source>
</reference>
<proteinExistence type="predicted"/>
<dbReference type="InterPro" id="IPR055809">
    <property type="entry name" value="DUF7385"/>
</dbReference>
<dbReference type="Proteomes" id="UP000663292">
    <property type="component" value="Chromosome"/>
</dbReference>
<protein>
    <recommendedName>
        <fullName evidence="3">Flagella cluster protein</fullName>
    </recommendedName>
</protein>
<evidence type="ECO:0000313" key="1">
    <source>
        <dbReference type="EMBL" id="QSG14522.1"/>
    </source>
</evidence>
<gene>
    <name evidence="1" type="ORF">HSEST_0986</name>
</gene>
<dbReference type="Pfam" id="PF24110">
    <property type="entry name" value="DUF7385"/>
    <property type="match status" value="1"/>
</dbReference>
<dbReference type="AlphaFoldDB" id="A0A897NP25"/>
<keyword evidence="2" id="KW-1185">Reference proteome</keyword>
<evidence type="ECO:0000313" key="2">
    <source>
        <dbReference type="Proteomes" id="UP000663292"/>
    </source>
</evidence>
<organism evidence="1 2">
    <name type="scientific">Halapricum desulfuricans</name>
    <dbReference type="NCBI Taxonomy" id="2841257"/>
    <lineage>
        <taxon>Archaea</taxon>
        <taxon>Methanobacteriati</taxon>
        <taxon>Methanobacteriota</taxon>
        <taxon>Stenosarchaea group</taxon>
        <taxon>Halobacteria</taxon>
        <taxon>Halobacteriales</taxon>
        <taxon>Haloarculaceae</taxon>
        <taxon>Halapricum</taxon>
    </lineage>
</organism>
<sequence>MARLDVSDGFDVHEYREGFKLRKETRRTMQLENRGSFECPACGKPFEELFVSEKRTNTFQSPPGPFCLVRTDDQLLLFTH</sequence>
<name>A0A897NP25_9EURY</name>
<dbReference type="RefSeq" id="WP_229122535.1">
    <property type="nucleotide sequence ID" value="NZ_CP064791.1"/>
</dbReference>
<dbReference type="EMBL" id="CP064791">
    <property type="protein sequence ID" value="QSG14522.1"/>
    <property type="molecule type" value="Genomic_DNA"/>
</dbReference>
<evidence type="ECO:0008006" key="3">
    <source>
        <dbReference type="Google" id="ProtNLM"/>
    </source>
</evidence>
<accession>A0A897NP25</accession>
<dbReference type="GeneID" id="68857619"/>